<reference evidence="3 4" key="1">
    <citation type="journal article" date="2022" name="bioRxiv">
        <title>Ecology and evolution of chlamydial symbionts of arthropods.</title>
        <authorList>
            <person name="Halter T."/>
            <person name="Koestlbacher S."/>
            <person name="Collingro A."/>
            <person name="Sixt B.S."/>
            <person name="Toenshoff E.R."/>
            <person name="Hendrickx F."/>
            <person name="Kostanjsek R."/>
            <person name="Horn M."/>
        </authorList>
    </citation>
    <scope>NUCLEOTIDE SEQUENCE [LARGE SCALE GENOMIC DNA]</scope>
    <source>
        <strain evidence="3">W744xW776</strain>
    </source>
</reference>
<dbReference type="RefSeq" id="WP_215216660.1">
    <property type="nucleotide sequence ID" value="NZ_CP075587.1"/>
</dbReference>
<dbReference type="PANTHER" id="PTHR12670">
    <property type="entry name" value="CERAMIDASE"/>
    <property type="match status" value="1"/>
</dbReference>
<dbReference type="InterPro" id="IPR006823">
    <property type="entry name" value="Ceramidase_alk"/>
</dbReference>
<evidence type="ECO:0000313" key="3">
    <source>
        <dbReference type="EMBL" id="QYF48544.1"/>
    </source>
</evidence>
<comment type="catalytic activity">
    <reaction evidence="1">
        <text>an N-acylsphing-4-enine + H2O = sphing-4-enine + a fatty acid</text>
        <dbReference type="Rhea" id="RHEA:20856"/>
        <dbReference type="ChEBI" id="CHEBI:15377"/>
        <dbReference type="ChEBI" id="CHEBI:28868"/>
        <dbReference type="ChEBI" id="CHEBI:52639"/>
        <dbReference type="ChEBI" id="CHEBI:57756"/>
        <dbReference type="EC" id="3.5.1.23"/>
    </reaction>
</comment>
<organism evidence="3 4">
    <name type="scientific">Candidatus Rhabdochlamydia oedothoracis</name>
    <dbReference type="NCBI Taxonomy" id="2720720"/>
    <lineage>
        <taxon>Bacteria</taxon>
        <taxon>Pseudomonadati</taxon>
        <taxon>Chlamydiota</taxon>
        <taxon>Chlamydiia</taxon>
        <taxon>Parachlamydiales</taxon>
        <taxon>Candidatus Rhabdochlamydiaceae</taxon>
        <taxon>Candidatus Rhabdochlamydia</taxon>
    </lineage>
</organism>
<accession>A0ABX8V039</accession>
<protein>
    <recommendedName>
        <fullName evidence="1">Neutral ceramidase</fullName>
        <ecNumber evidence="1">3.5.1.23</ecNumber>
    </recommendedName>
</protein>
<evidence type="ECO:0000259" key="2">
    <source>
        <dbReference type="Pfam" id="PF04734"/>
    </source>
</evidence>
<dbReference type="EMBL" id="CP075587">
    <property type="protein sequence ID" value="QYF48544.1"/>
    <property type="molecule type" value="Genomic_DNA"/>
</dbReference>
<dbReference type="InterPro" id="IPR031329">
    <property type="entry name" value="NEUT/ALK_ceramidase_N"/>
</dbReference>
<dbReference type="EC" id="3.5.1.23" evidence="1"/>
<comment type="similarity">
    <text evidence="1">Belongs to the neutral ceramidase family.</text>
</comment>
<keyword evidence="1" id="KW-0746">Sphingolipid metabolism</keyword>
<gene>
    <name evidence="3" type="ORF">RHABOEDO_000726</name>
</gene>
<evidence type="ECO:0000313" key="4">
    <source>
        <dbReference type="Proteomes" id="UP000826014"/>
    </source>
</evidence>
<dbReference type="PANTHER" id="PTHR12670:SF1">
    <property type="entry name" value="NEUTRAL CERAMIDASE"/>
    <property type="match status" value="1"/>
</dbReference>
<proteinExistence type="inferred from homology"/>
<name>A0ABX8V039_9BACT</name>
<keyword evidence="1" id="KW-0443">Lipid metabolism</keyword>
<keyword evidence="1" id="KW-0378">Hydrolase</keyword>
<evidence type="ECO:0000256" key="1">
    <source>
        <dbReference type="RuleBase" id="RU366019"/>
    </source>
</evidence>
<sequence length="440" mass="48640">MLWKFALSSIAFLMMPIWAMASLMVGISKEEITPPINSPSAGYARNTNMIGVHDPLWAMALFIDNGEKQIVLCSVDHLGFNYEMVQRVIEEVHLEKSLSNCEIYIASSHTHSGGGGYLDIPELGEYLAGSYDPNLSELYVRQTAKAIIEASKSLNPAKIGIGYGKAEDISQYRGTWPVGATPLSDVTVIKVTKMDDSPLAVLFNYSVHPTVLTGENLLFSADFVGYARDYISEENGQTIYFNGAQGDIIPYINSQEEQCSVISKTLSQIVQNIFTSLKENGQATIDEAQEYIHCDALGKSLAETVQKILHSISTKESLHIKTDKHVYSFKPQPTPFGLTLPIEEYQSEINLLVFDHVHAFVTIPGELSCFYDQRLKKLGETLGYQQVSIFGLVNDAHGYMIPPKAFNTSSTEAHFSFGGEHYAELVEQKVSALLEANKAL</sequence>
<dbReference type="Proteomes" id="UP000826014">
    <property type="component" value="Chromosome"/>
</dbReference>
<dbReference type="Pfam" id="PF04734">
    <property type="entry name" value="Ceramidase_alk"/>
    <property type="match status" value="1"/>
</dbReference>
<keyword evidence="4" id="KW-1185">Reference proteome</keyword>
<feature type="domain" description="Neutral/alkaline non-lysosomal ceramidase N-terminal" evidence="2">
    <location>
        <begin position="24"/>
        <end position="310"/>
    </location>
</feature>